<dbReference type="EMBL" id="MN740902">
    <property type="protein sequence ID" value="QHU17369.1"/>
    <property type="molecule type" value="Genomic_DNA"/>
</dbReference>
<organism evidence="1">
    <name type="scientific">viral metagenome</name>
    <dbReference type="NCBI Taxonomy" id="1070528"/>
    <lineage>
        <taxon>unclassified sequences</taxon>
        <taxon>metagenomes</taxon>
        <taxon>organismal metagenomes</taxon>
    </lineage>
</organism>
<protein>
    <submittedName>
        <fullName evidence="1">Uncharacterized protein</fullName>
    </submittedName>
</protein>
<evidence type="ECO:0000313" key="1">
    <source>
        <dbReference type="EMBL" id="QHU17369.1"/>
    </source>
</evidence>
<name>A0A6C0KIA8_9ZZZZ</name>
<accession>A0A6C0KIA8</accession>
<sequence>MNHWCIKSDDQRINSIFPNNIDMICFQVRTNIALHKYIAWENFVVQGRFIVQKGIMFILYGTGPSAKV</sequence>
<reference evidence="1" key="1">
    <citation type="journal article" date="2020" name="Nature">
        <title>Giant virus diversity and host interactions through global metagenomics.</title>
        <authorList>
            <person name="Schulz F."/>
            <person name="Roux S."/>
            <person name="Paez-Espino D."/>
            <person name="Jungbluth S."/>
            <person name="Walsh D.A."/>
            <person name="Denef V.J."/>
            <person name="McMahon K.D."/>
            <person name="Konstantinidis K.T."/>
            <person name="Eloe-Fadrosh E.A."/>
            <person name="Kyrpides N.C."/>
            <person name="Woyke T."/>
        </authorList>
    </citation>
    <scope>NUCLEOTIDE SEQUENCE</scope>
    <source>
        <strain evidence="1">GVMAG-S-3300012000-57</strain>
    </source>
</reference>
<proteinExistence type="predicted"/>
<dbReference type="AlphaFoldDB" id="A0A6C0KIA8"/>